<proteinExistence type="predicted"/>
<evidence type="ECO:0000313" key="1">
    <source>
        <dbReference type="EMBL" id="CUX16209.1"/>
    </source>
</evidence>
<dbReference type="EMBL" id="FBWH01000012">
    <property type="protein sequence ID" value="CUX16209.1"/>
    <property type="molecule type" value="Genomic_DNA"/>
</dbReference>
<comment type="caution">
    <text evidence="1">The sequence shown here is derived from an EMBL/GenBank/DDBJ whole genome shotgun (WGS) entry which is preliminary data.</text>
</comment>
<organism evidence="1 2">
    <name type="scientific">Agrobacterium genomosp. 13 str. CFBP 6927</name>
    <dbReference type="NCBI Taxonomy" id="1183428"/>
    <lineage>
        <taxon>Bacteria</taxon>
        <taxon>Pseudomonadati</taxon>
        <taxon>Pseudomonadota</taxon>
        <taxon>Alphaproteobacteria</taxon>
        <taxon>Hyphomicrobiales</taxon>
        <taxon>Rhizobiaceae</taxon>
        <taxon>Rhizobium/Agrobacterium group</taxon>
        <taxon>Agrobacterium</taxon>
        <taxon>Agrobacterium tumefaciens complex</taxon>
    </lineage>
</organism>
<protein>
    <submittedName>
        <fullName evidence="1">Uncharacterized protein</fullName>
    </submittedName>
</protein>
<gene>
    <name evidence="1" type="ORF">AGR13a_Cc20008</name>
</gene>
<sequence length="302" mass="34400">MCSRSWDCPLEGSACKNGTGFFEIVRRIDAKRHGADDFSIDAHVGFQCAQLFQPLAFLQRRWRKAHECLECCAAIGVKPDMVIKRPVTVRRGRTGKIKRAQSRLGKRTADDFHDVRIGFFFLVGDFDRQRRNVDGRIFQRAQRSADCFRLNRRKVALDIDDIFGLAIGVGLLQSLENAVRTGLVIVARHHHIETGIFYGRKNLFVIHRDDDSLGPCFTCPQRNLHDHRLAANVRERLAGQACGCHPRRYEDDSFLEIPILHPTPFKSRPKSVKTSRCGEHYSSCAGCAKAIAFEQFQDARYI</sequence>
<name>A0ABP2BGF9_9HYPH</name>
<keyword evidence="2" id="KW-1185">Reference proteome</keyword>
<accession>A0ABP2BGF9</accession>
<reference evidence="1 2" key="1">
    <citation type="submission" date="2016-01" db="EMBL/GenBank/DDBJ databases">
        <authorList>
            <person name="Regsiter A."/>
            <person name="william w."/>
        </authorList>
    </citation>
    <scope>NUCLEOTIDE SEQUENCE [LARGE SCALE GENOMIC DNA]</scope>
    <source>
        <strain evidence="1 2">CFBP 6927</strain>
    </source>
</reference>
<dbReference type="Proteomes" id="UP000191812">
    <property type="component" value="Unassembled WGS sequence"/>
</dbReference>
<evidence type="ECO:0000313" key="2">
    <source>
        <dbReference type="Proteomes" id="UP000191812"/>
    </source>
</evidence>